<evidence type="ECO:0000313" key="4">
    <source>
        <dbReference type="EMBL" id="TKW53983.1"/>
    </source>
</evidence>
<dbReference type="GO" id="GO:0004439">
    <property type="term" value="F:phosphatidylinositol-4,5-bisphosphate 5-phosphatase activity"/>
    <property type="evidence" value="ECO:0007669"/>
    <property type="project" value="TreeGrafter"/>
</dbReference>
<dbReference type="OrthoDB" id="7862313at2759"/>
<protein>
    <submittedName>
        <fullName evidence="4">Type I inositol polyphosphate 5-phosphatase 8</fullName>
    </submittedName>
</protein>
<feature type="domain" description="Inositol polyphosphate-related phosphatase" evidence="3">
    <location>
        <begin position="39"/>
        <end position="450"/>
    </location>
</feature>
<dbReference type="Proteomes" id="UP000310108">
    <property type="component" value="Unassembled WGS sequence"/>
</dbReference>
<dbReference type="AlphaFoldDB" id="A0A4U6XEX4"/>
<keyword evidence="1" id="KW-0175">Coiled coil</keyword>
<feature type="region of interest" description="Disordered" evidence="2">
    <location>
        <begin position="84"/>
        <end position="104"/>
    </location>
</feature>
<feature type="coiled-coil region" evidence="1">
    <location>
        <begin position="432"/>
        <end position="459"/>
    </location>
</feature>
<keyword evidence="5" id="KW-1185">Reference proteome</keyword>
<evidence type="ECO:0000313" key="5">
    <source>
        <dbReference type="Proteomes" id="UP000310108"/>
    </source>
</evidence>
<dbReference type="InterPro" id="IPR036691">
    <property type="entry name" value="Endo/exonu/phosph_ase_sf"/>
</dbReference>
<sequence length="1021" mass="112350">MAPSETVPSITSEPVDLTSTPHSLARAVYARRAEYVRPHRIRVKIGTWNVAACPGTDKDLASWFVDGYGLDTTLSKLDVSDHDTVETNPSVATNKESDGADPSASVHLVGGDKIGLYVLGLQEIVDLNMARDYMTRISSDPAPMKKWKEALEDAMPDGYELVAAEQMSGLLLLAYASPEVAPTVSNVSTVSVGTGLFGYLGNKGAVTTRMLLGETTRMVFVNCHLASGAEQTYLDRRLWDVGQILTRTQFDPINLAGENDADAEKIGDEDFAFWLGDLNFRVDGLPGNDIRRLLLLHTRGEYDLDKKGRKVIAGEEVYVVKSSKGVDSDDDTSTVDTSLSSPSFDDSVSSLPDPDDFLPDPSDDPASLQATLDSLLPHDQLRRVIKEKQAFHDGWREGPITFLPSYKYDVGTVSLFDSSEKQRAPSWCDRILYRTRKDREEYEQKVKDAEEAKKKDEEMTARGIDHATDDDDVLFSYDPDADGEEVPIGEAGVDYDEYEEDENEPEEVTTKEGFTDKIQLDIYTSHQRIISSDHKPIISIFTLDYDAVVPDLKAKVHAEVAKDLDRAENEGRPLITVILDNPGKQSKGESASMGLSEAVDLGDIGFRSRHTATLTIANTGRVPAKFAFVEKPTIEEDSDGFSPPAWLSSSFRRTGNHENSEDSPDLGIEVTLEPGETVSGVLEVHVSDISHARALNDGRASLEDILVLRVEDGRDHFIPVHASWLPTCFGRSIDELIRVPDGGIRAFLKSRAEEGSSSIPYDLDVRCAAPKELFKLTEAVETMTVRAIADANMIEEHVVPLDKPGWPFDETAWLFQDQESRESQIVALIEALDNDRPLIDALPVEVPSLYRLEVLAEVLLLFLGGLTDGIITPALWAKIELALPHLGATGVRSSTEIENDKTSVLDILAMAPNHNIAFVFLTATLSKVVAELAPISRSEVEALTLPKPNRRSLSFRRPTGGSAAADAALARRRARERRVGEVVGKAVCRVGLPARDKERKSVEEKMRGTLEIFVRRPLEDG</sequence>
<dbReference type="GO" id="GO:0046856">
    <property type="term" value="P:phosphatidylinositol dephosphorylation"/>
    <property type="evidence" value="ECO:0007669"/>
    <property type="project" value="InterPro"/>
</dbReference>
<feature type="compositionally biased region" description="Acidic residues" evidence="2">
    <location>
        <begin position="353"/>
        <end position="363"/>
    </location>
</feature>
<organism evidence="4 5">
    <name type="scientific">Colletotrichum tanaceti</name>
    <dbReference type="NCBI Taxonomy" id="1306861"/>
    <lineage>
        <taxon>Eukaryota</taxon>
        <taxon>Fungi</taxon>
        <taxon>Dikarya</taxon>
        <taxon>Ascomycota</taxon>
        <taxon>Pezizomycotina</taxon>
        <taxon>Sordariomycetes</taxon>
        <taxon>Hypocreomycetidae</taxon>
        <taxon>Glomerellales</taxon>
        <taxon>Glomerellaceae</taxon>
        <taxon>Colletotrichum</taxon>
        <taxon>Colletotrichum destructivum species complex</taxon>
    </lineage>
</organism>
<dbReference type="InterPro" id="IPR046985">
    <property type="entry name" value="IP5"/>
</dbReference>
<feature type="compositionally biased region" description="Low complexity" evidence="2">
    <location>
        <begin position="334"/>
        <end position="352"/>
    </location>
</feature>
<dbReference type="Pfam" id="PF21310">
    <property type="entry name" value="OCRL-like_ASH"/>
    <property type="match status" value="1"/>
</dbReference>
<proteinExistence type="predicted"/>
<gene>
    <name evidence="4" type="primary">IP5P8</name>
    <name evidence="4" type="ORF">CTA1_8192</name>
</gene>
<reference evidence="4 5" key="1">
    <citation type="journal article" date="2019" name="PLoS ONE">
        <title>Comparative genome analysis indicates high evolutionary potential of pathogenicity genes in Colletotrichum tanaceti.</title>
        <authorList>
            <person name="Lelwala R.V."/>
            <person name="Korhonen P.K."/>
            <person name="Young N.D."/>
            <person name="Scott J.B."/>
            <person name="Ades P.A."/>
            <person name="Gasser R.B."/>
            <person name="Taylor P.W.J."/>
        </authorList>
    </citation>
    <scope>NUCLEOTIDE SEQUENCE [LARGE SCALE GENOMIC DNA]</scope>
    <source>
        <strain evidence="4">BRIP57314</strain>
    </source>
</reference>
<evidence type="ECO:0000259" key="3">
    <source>
        <dbReference type="SMART" id="SM00128"/>
    </source>
</evidence>
<dbReference type="Pfam" id="PF22669">
    <property type="entry name" value="Exo_endo_phos2"/>
    <property type="match status" value="2"/>
</dbReference>
<dbReference type="PANTHER" id="PTHR11200">
    <property type="entry name" value="INOSITOL 5-PHOSPHATASE"/>
    <property type="match status" value="1"/>
</dbReference>
<accession>A0A4U6XEX4</accession>
<dbReference type="STRING" id="1306861.A0A4U6XEX4"/>
<dbReference type="SUPFAM" id="SSF56219">
    <property type="entry name" value="DNase I-like"/>
    <property type="match status" value="1"/>
</dbReference>
<dbReference type="InterPro" id="IPR048869">
    <property type="entry name" value="OCRL-1_2_ASH"/>
</dbReference>
<comment type="caution">
    <text evidence="4">The sequence shown here is derived from an EMBL/GenBank/DDBJ whole genome shotgun (WGS) entry which is preliminary data.</text>
</comment>
<dbReference type="Gene3D" id="3.60.10.10">
    <property type="entry name" value="Endonuclease/exonuclease/phosphatase"/>
    <property type="match status" value="1"/>
</dbReference>
<evidence type="ECO:0000256" key="2">
    <source>
        <dbReference type="SAM" id="MobiDB-lite"/>
    </source>
</evidence>
<dbReference type="EMBL" id="PJEX01000160">
    <property type="protein sequence ID" value="TKW53983.1"/>
    <property type="molecule type" value="Genomic_DNA"/>
</dbReference>
<dbReference type="SMART" id="SM00128">
    <property type="entry name" value="IPPc"/>
    <property type="match status" value="1"/>
</dbReference>
<evidence type="ECO:0000256" key="1">
    <source>
        <dbReference type="SAM" id="Coils"/>
    </source>
</evidence>
<name>A0A4U6XEX4_9PEZI</name>
<dbReference type="InterPro" id="IPR000300">
    <property type="entry name" value="IPPc"/>
</dbReference>
<dbReference type="Gene3D" id="2.60.40.10">
    <property type="entry name" value="Immunoglobulins"/>
    <property type="match status" value="1"/>
</dbReference>
<feature type="region of interest" description="Disordered" evidence="2">
    <location>
        <begin position="324"/>
        <end position="367"/>
    </location>
</feature>
<dbReference type="PANTHER" id="PTHR11200:SF300">
    <property type="entry name" value="TYPE II INOSITOL 1,4,5-TRISPHOSPHATE 5-PHOSPHATASE"/>
    <property type="match status" value="1"/>
</dbReference>
<dbReference type="InterPro" id="IPR013783">
    <property type="entry name" value="Ig-like_fold"/>
</dbReference>